<accession>A0A0D9P1C6</accession>
<evidence type="ECO:0000313" key="2">
    <source>
        <dbReference type="EMBL" id="KJK79916.1"/>
    </source>
</evidence>
<dbReference type="STRING" id="1291518.A0A0D9P1C6"/>
<proteinExistence type="predicted"/>
<feature type="transmembrane region" description="Helical" evidence="1">
    <location>
        <begin position="122"/>
        <end position="143"/>
    </location>
</feature>
<protein>
    <submittedName>
        <fullName evidence="2">Uncharacterized protein</fullName>
    </submittedName>
</protein>
<gene>
    <name evidence="2" type="ORF">H634G_04155</name>
</gene>
<dbReference type="EMBL" id="KE384729">
    <property type="protein sequence ID" value="KJK79916.1"/>
    <property type="molecule type" value="Genomic_DNA"/>
</dbReference>
<feature type="transmembrane region" description="Helical" evidence="1">
    <location>
        <begin position="95"/>
        <end position="116"/>
    </location>
</feature>
<evidence type="ECO:0000313" key="3">
    <source>
        <dbReference type="Proteomes" id="UP000054544"/>
    </source>
</evidence>
<keyword evidence="1" id="KW-0812">Transmembrane</keyword>
<dbReference type="OrthoDB" id="4157173at2759"/>
<evidence type="ECO:0000256" key="1">
    <source>
        <dbReference type="SAM" id="Phobius"/>
    </source>
</evidence>
<feature type="transmembrane region" description="Helical" evidence="1">
    <location>
        <begin position="20"/>
        <end position="40"/>
    </location>
</feature>
<keyword evidence="1" id="KW-0472">Membrane</keyword>
<dbReference type="InterPro" id="IPR025363">
    <property type="entry name" value="DUF4267"/>
</dbReference>
<sequence>MSSLHHLDNMGLSSLSPTTWNTLGLGVASSWVVLSSLATFSPHRTAALFGITALSDSQTADHESTLGFSGLLGSRDLAIGLAMYFLAKKGRNDELGTLILSTLCICAADIGLVLRRKSYGELSVLAAGTAVYAVIGLGLRGLFN</sequence>
<keyword evidence="3" id="KW-1185">Reference proteome</keyword>
<dbReference type="AlphaFoldDB" id="A0A0D9P1C6"/>
<organism evidence="2 3">
    <name type="scientific">Metarhizium anisopliae BRIP 53293</name>
    <dbReference type="NCBI Taxonomy" id="1291518"/>
    <lineage>
        <taxon>Eukaryota</taxon>
        <taxon>Fungi</taxon>
        <taxon>Dikarya</taxon>
        <taxon>Ascomycota</taxon>
        <taxon>Pezizomycotina</taxon>
        <taxon>Sordariomycetes</taxon>
        <taxon>Hypocreomycetidae</taxon>
        <taxon>Hypocreales</taxon>
        <taxon>Clavicipitaceae</taxon>
        <taxon>Metarhizium</taxon>
    </lineage>
</organism>
<keyword evidence="1" id="KW-1133">Transmembrane helix</keyword>
<name>A0A0D9P1C6_METAN</name>
<dbReference type="Proteomes" id="UP000054544">
    <property type="component" value="Unassembled WGS sequence"/>
</dbReference>
<reference evidence="3" key="1">
    <citation type="journal article" date="2014" name="BMC Genomics">
        <title>The genome sequence of the biocontrol fungus Metarhizium anisopliae and comparative genomics of Metarhizium species.</title>
        <authorList>
            <person name="Pattemore J.A."/>
            <person name="Hane J.K."/>
            <person name="Williams A.H."/>
            <person name="Wilson B.A."/>
            <person name="Stodart B.J."/>
            <person name="Ash G.J."/>
        </authorList>
    </citation>
    <scope>NUCLEOTIDE SEQUENCE [LARGE SCALE GENOMIC DNA]</scope>
    <source>
        <strain evidence="3">BRIP 53293</strain>
    </source>
</reference>
<dbReference type="Pfam" id="PF14087">
    <property type="entry name" value="DUF4267"/>
    <property type="match status" value="1"/>
</dbReference>